<gene>
    <name evidence="1" type="ORF">HPB47_025306</name>
</gene>
<evidence type="ECO:0000313" key="2">
    <source>
        <dbReference type="Proteomes" id="UP000805193"/>
    </source>
</evidence>
<name>A0AC60Q221_IXOPE</name>
<sequence>MAAPGLAQVLSRRASVPPPGKGGHRGRPREDRPHRSGRRPGERARRRVVVRSASALADAAATTPETRNMAFTSSSAKTSRGAPSNGHHAEQDLMDDRSSSPEPVFYSSVKSEKATRHSKRTDAADTAVPVTTYWRRAGPKATLSPASHDWPNARYDVLSMTNSTSINGTRSSARAVNV</sequence>
<dbReference type="EMBL" id="JABSTQ010009604">
    <property type="protein sequence ID" value="KAG0427651.1"/>
    <property type="molecule type" value="Genomic_DNA"/>
</dbReference>
<dbReference type="Proteomes" id="UP000805193">
    <property type="component" value="Unassembled WGS sequence"/>
</dbReference>
<evidence type="ECO:0000313" key="1">
    <source>
        <dbReference type="EMBL" id="KAG0427651.1"/>
    </source>
</evidence>
<protein>
    <submittedName>
        <fullName evidence="1">Uncharacterized protein</fullName>
    </submittedName>
</protein>
<accession>A0AC60Q221</accession>
<reference evidence="1 2" key="1">
    <citation type="journal article" date="2020" name="Cell">
        <title>Large-Scale Comparative Analyses of Tick Genomes Elucidate Their Genetic Diversity and Vector Capacities.</title>
        <authorList>
            <consortium name="Tick Genome and Microbiome Consortium (TIGMIC)"/>
            <person name="Jia N."/>
            <person name="Wang J."/>
            <person name="Shi W."/>
            <person name="Du L."/>
            <person name="Sun Y."/>
            <person name="Zhan W."/>
            <person name="Jiang J.F."/>
            <person name="Wang Q."/>
            <person name="Zhang B."/>
            <person name="Ji P."/>
            <person name="Bell-Sakyi L."/>
            <person name="Cui X.M."/>
            <person name="Yuan T.T."/>
            <person name="Jiang B.G."/>
            <person name="Yang W.F."/>
            <person name="Lam T.T."/>
            <person name="Chang Q.C."/>
            <person name="Ding S.J."/>
            <person name="Wang X.J."/>
            <person name="Zhu J.G."/>
            <person name="Ruan X.D."/>
            <person name="Zhao L."/>
            <person name="Wei J.T."/>
            <person name="Ye R.Z."/>
            <person name="Que T.C."/>
            <person name="Du C.H."/>
            <person name="Zhou Y.H."/>
            <person name="Cheng J.X."/>
            <person name="Dai P.F."/>
            <person name="Guo W.B."/>
            <person name="Han X.H."/>
            <person name="Huang E.J."/>
            <person name="Li L.F."/>
            <person name="Wei W."/>
            <person name="Gao Y.C."/>
            <person name="Liu J.Z."/>
            <person name="Shao H.Z."/>
            <person name="Wang X."/>
            <person name="Wang C.C."/>
            <person name="Yang T.C."/>
            <person name="Huo Q.B."/>
            <person name="Li W."/>
            <person name="Chen H.Y."/>
            <person name="Chen S.E."/>
            <person name="Zhou L.G."/>
            <person name="Ni X.B."/>
            <person name="Tian J.H."/>
            <person name="Sheng Y."/>
            <person name="Liu T."/>
            <person name="Pan Y.S."/>
            <person name="Xia L.Y."/>
            <person name="Li J."/>
            <person name="Zhao F."/>
            <person name="Cao W.C."/>
        </authorList>
    </citation>
    <scope>NUCLEOTIDE SEQUENCE [LARGE SCALE GENOMIC DNA]</scope>
    <source>
        <strain evidence="1">Iper-2018</strain>
    </source>
</reference>
<proteinExistence type="predicted"/>
<organism evidence="1 2">
    <name type="scientific">Ixodes persulcatus</name>
    <name type="common">Taiga tick</name>
    <dbReference type="NCBI Taxonomy" id="34615"/>
    <lineage>
        <taxon>Eukaryota</taxon>
        <taxon>Metazoa</taxon>
        <taxon>Ecdysozoa</taxon>
        <taxon>Arthropoda</taxon>
        <taxon>Chelicerata</taxon>
        <taxon>Arachnida</taxon>
        <taxon>Acari</taxon>
        <taxon>Parasitiformes</taxon>
        <taxon>Ixodida</taxon>
        <taxon>Ixodoidea</taxon>
        <taxon>Ixodidae</taxon>
        <taxon>Ixodinae</taxon>
        <taxon>Ixodes</taxon>
    </lineage>
</organism>
<keyword evidence="2" id="KW-1185">Reference proteome</keyword>
<comment type="caution">
    <text evidence="1">The sequence shown here is derived from an EMBL/GenBank/DDBJ whole genome shotgun (WGS) entry which is preliminary data.</text>
</comment>